<dbReference type="STRING" id="1246637.MTBBW1_1290004"/>
<evidence type="ECO:0000256" key="2">
    <source>
        <dbReference type="ARBA" id="ARBA00022729"/>
    </source>
</evidence>
<dbReference type="Proteomes" id="UP000191931">
    <property type="component" value="Unassembled WGS sequence"/>
</dbReference>
<evidence type="ECO:0000256" key="3">
    <source>
        <dbReference type="SAM" id="Phobius"/>
    </source>
</evidence>
<feature type="domain" description="Leucine-binding protein" evidence="4">
    <location>
        <begin position="62"/>
        <end position="395"/>
    </location>
</feature>
<keyword evidence="2" id="KW-0732">Signal</keyword>
<dbReference type="PANTHER" id="PTHR47151:SF2">
    <property type="entry name" value="AMINO ACID BINDING PROTEIN"/>
    <property type="match status" value="1"/>
</dbReference>
<name>A0A1W1H6Y2_9BACT</name>
<keyword evidence="3" id="KW-0472">Membrane</keyword>
<evidence type="ECO:0000313" key="5">
    <source>
        <dbReference type="EMBL" id="SLM28223.1"/>
    </source>
</evidence>
<dbReference type="Gene3D" id="3.40.50.2300">
    <property type="match status" value="2"/>
</dbReference>
<keyword evidence="3" id="KW-1133">Transmembrane helix</keyword>
<proteinExistence type="inferred from homology"/>
<evidence type="ECO:0000256" key="1">
    <source>
        <dbReference type="ARBA" id="ARBA00010062"/>
    </source>
</evidence>
<dbReference type="SUPFAM" id="SSF53822">
    <property type="entry name" value="Periplasmic binding protein-like I"/>
    <property type="match status" value="1"/>
</dbReference>
<dbReference type="AlphaFoldDB" id="A0A1W1H6Y2"/>
<dbReference type="Pfam" id="PF13458">
    <property type="entry name" value="Peripla_BP_6"/>
    <property type="match status" value="1"/>
</dbReference>
<dbReference type="OrthoDB" id="9772589at2"/>
<keyword evidence="6" id="KW-1185">Reference proteome</keyword>
<protein>
    <submittedName>
        <fullName evidence="5">Amino acid/amide ABC transporter substrate-binding protein, HAAT family</fullName>
    </submittedName>
</protein>
<dbReference type="EMBL" id="FWEV01000034">
    <property type="protein sequence ID" value="SLM28223.1"/>
    <property type="molecule type" value="Genomic_DNA"/>
</dbReference>
<dbReference type="InterPro" id="IPR028082">
    <property type="entry name" value="Peripla_BP_I"/>
</dbReference>
<reference evidence="5 6" key="1">
    <citation type="submission" date="2017-03" db="EMBL/GenBank/DDBJ databases">
        <authorList>
            <person name="Afonso C.L."/>
            <person name="Miller P.J."/>
            <person name="Scott M.A."/>
            <person name="Spackman E."/>
            <person name="Goraichik I."/>
            <person name="Dimitrov K.M."/>
            <person name="Suarez D.L."/>
            <person name="Swayne D.E."/>
        </authorList>
    </citation>
    <scope>NUCLEOTIDE SEQUENCE [LARGE SCALE GENOMIC DNA]</scope>
    <source>
        <strain evidence="5">PRJEB14757</strain>
    </source>
</reference>
<evidence type="ECO:0000313" key="6">
    <source>
        <dbReference type="Proteomes" id="UP000191931"/>
    </source>
</evidence>
<dbReference type="RefSeq" id="WP_080804565.1">
    <property type="nucleotide sequence ID" value="NZ_LT828547.1"/>
</dbReference>
<dbReference type="InterPro" id="IPR028081">
    <property type="entry name" value="Leu-bd"/>
</dbReference>
<organism evidence="5 6">
    <name type="scientific">Desulfamplus magnetovallimortis</name>
    <dbReference type="NCBI Taxonomy" id="1246637"/>
    <lineage>
        <taxon>Bacteria</taxon>
        <taxon>Pseudomonadati</taxon>
        <taxon>Thermodesulfobacteriota</taxon>
        <taxon>Desulfobacteria</taxon>
        <taxon>Desulfobacterales</taxon>
        <taxon>Desulfobacteraceae</taxon>
        <taxon>Desulfamplus</taxon>
    </lineage>
</organism>
<comment type="similarity">
    <text evidence="1">Belongs to the leucine-binding protein family.</text>
</comment>
<feature type="transmembrane region" description="Helical" evidence="3">
    <location>
        <begin position="21"/>
        <end position="38"/>
    </location>
</feature>
<gene>
    <name evidence="5" type="ORF">MTBBW1_1290004</name>
</gene>
<dbReference type="CDD" id="cd06342">
    <property type="entry name" value="PBP1_ABC_LIVBP-like"/>
    <property type="match status" value="1"/>
</dbReference>
<dbReference type="PANTHER" id="PTHR47151">
    <property type="entry name" value="LEU/ILE/VAL-BINDING ABC TRANSPORTER SUBUNIT"/>
    <property type="match status" value="1"/>
</dbReference>
<evidence type="ECO:0000259" key="4">
    <source>
        <dbReference type="Pfam" id="PF13458"/>
    </source>
</evidence>
<accession>A0A1W1H6Y2</accession>
<keyword evidence="3" id="KW-0812">Transmembrane</keyword>
<sequence>MRPSICIKGIIQSSHYPPVSYHFFIFLFTIFTLLFFTGCEKEPVHSPCHDSPDCIMLEPGQTLRIGVLQALSGGNEANGISQVRSIKIALDECNSEIAGHPVKLQIEDSGCTAEMGNAAALKVAINLDTVAVIGTFCSGSAATAAKVITEAGIAMISGSNSAPSLTSTGGMAGKNWHSGYFRVMFNGTDMARATAWFAFEELGLTRAATIDDGSLYTTEYTSEFTKTFRELGGEISTAISINKGDINMLPAITSILLAKSDCLYFPIYQQEAVALVRQIKDVQKTDKIVFIGGGALLTESFLKDCGEYAKGMYFSSVITPSGGASQMLRETYIKKYGESPQHFSYAHTYDATKLLLQTIESVAVSHPDGTVVIERKALRDALYSTKDFEGVTGKLTCNKFGDCSADKFKIMRLDNPLSGLDGLKNNIVYIFDPNNAHGGYPPQSKR</sequence>